<dbReference type="PANTHER" id="PTHR12144">
    <property type="entry name" value="NEGATIVE ELONGATION FACTOR D"/>
    <property type="match status" value="1"/>
</dbReference>
<evidence type="ECO:0000313" key="8">
    <source>
        <dbReference type="EMBL" id="OQV24689.1"/>
    </source>
</evidence>
<evidence type="ECO:0000256" key="6">
    <source>
        <dbReference type="ARBA" id="ARBA00023242"/>
    </source>
</evidence>
<dbReference type="EMBL" id="MTYJ01000006">
    <property type="protein sequence ID" value="OQV24689.1"/>
    <property type="molecule type" value="Genomic_DNA"/>
</dbReference>
<dbReference type="GO" id="GO:0034244">
    <property type="term" value="P:negative regulation of transcription elongation by RNA polymerase II"/>
    <property type="evidence" value="ECO:0007669"/>
    <property type="project" value="TreeGrafter"/>
</dbReference>
<keyword evidence="5" id="KW-0804">Transcription</keyword>
<comment type="caution">
    <text evidence="8">The sequence shown here is derived from an EMBL/GenBank/DDBJ whole genome shotgun (WGS) entry which is preliminary data.</text>
</comment>
<feature type="compositionally biased region" description="Acidic residues" evidence="7">
    <location>
        <begin position="1"/>
        <end position="14"/>
    </location>
</feature>
<name>A0A1W0XAZ6_HYPEX</name>
<evidence type="ECO:0000256" key="5">
    <source>
        <dbReference type="ARBA" id="ARBA00023163"/>
    </source>
</evidence>
<dbReference type="InterPro" id="IPR006942">
    <property type="entry name" value="TH1"/>
</dbReference>
<gene>
    <name evidence="8" type="ORF">BV898_01748</name>
</gene>
<keyword evidence="8" id="KW-0648">Protein biosynthesis</keyword>
<feature type="region of interest" description="Disordered" evidence="7">
    <location>
        <begin position="1"/>
        <end position="47"/>
    </location>
</feature>
<proteinExistence type="inferred from homology"/>
<keyword evidence="3" id="KW-0678">Repressor</keyword>
<keyword evidence="9" id="KW-1185">Reference proteome</keyword>
<evidence type="ECO:0000256" key="7">
    <source>
        <dbReference type="SAM" id="MobiDB-lite"/>
    </source>
</evidence>
<keyword evidence="8" id="KW-0251">Elongation factor</keyword>
<keyword evidence="6" id="KW-0539">Nucleus</keyword>
<protein>
    <submittedName>
        <fullName evidence="8">Negative elongation factor D</fullName>
    </submittedName>
</protein>
<evidence type="ECO:0000256" key="3">
    <source>
        <dbReference type="ARBA" id="ARBA00022491"/>
    </source>
</evidence>
<dbReference type="GO" id="GO:0003723">
    <property type="term" value="F:RNA binding"/>
    <property type="evidence" value="ECO:0007669"/>
    <property type="project" value="TreeGrafter"/>
</dbReference>
<dbReference type="GO" id="GO:0032021">
    <property type="term" value="C:NELF complex"/>
    <property type="evidence" value="ECO:0007669"/>
    <property type="project" value="TreeGrafter"/>
</dbReference>
<comment type="subcellular location">
    <subcellularLocation>
        <location evidence="1">Nucleus</location>
    </subcellularLocation>
</comment>
<dbReference type="AlphaFoldDB" id="A0A1W0XAZ6"/>
<accession>A0A1W0XAZ6</accession>
<dbReference type="Proteomes" id="UP000192578">
    <property type="component" value="Unassembled WGS sequence"/>
</dbReference>
<dbReference type="PANTHER" id="PTHR12144:SF0">
    <property type="entry name" value="NEGATIVE ELONGATION FACTOR C_D"/>
    <property type="match status" value="1"/>
</dbReference>
<keyword evidence="4" id="KW-0805">Transcription regulation</keyword>
<evidence type="ECO:0000256" key="2">
    <source>
        <dbReference type="ARBA" id="ARBA00005726"/>
    </source>
</evidence>
<reference evidence="9" key="1">
    <citation type="submission" date="2017-01" db="EMBL/GenBank/DDBJ databases">
        <title>Comparative genomics of anhydrobiosis in the tardigrade Hypsibius dujardini.</title>
        <authorList>
            <person name="Yoshida Y."/>
            <person name="Koutsovoulos G."/>
            <person name="Laetsch D."/>
            <person name="Stevens L."/>
            <person name="Kumar S."/>
            <person name="Horikawa D."/>
            <person name="Ishino K."/>
            <person name="Komine S."/>
            <person name="Tomita M."/>
            <person name="Blaxter M."/>
            <person name="Arakawa K."/>
        </authorList>
    </citation>
    <scope>NUCLEOTIDE SEQUENCE [LARGE SCALE GENOMIC DNA]</scope>
    <source>
        <strain evidence="9">Z151</strain>
    </source>
</reference>
<evidence type="ECO:0000256" key="1">
    <source>
        <dbReference type="ARBA" id="ARBA00004123"/>
    </source>
</evidence>
<comment type="similarity">
    <text evidence="2">Belongs to the NELF-D family.</text>
</comment>
<dbReference type="Pfam" id="PF04858">
    <property type="entry name" value="TH1"/>
    <property type="match status" value="1"/>
</dbReference>
<evidence type="ECO:0000313" key="9">
    <source>
        <dbReference type="Proteomes" id="UP000192578"/>
    </source>
</evidence>
<dbReference type="OrthoDB" id="511287at2759"/>
<feature type="compositionally biased region" description="Acidic residues" evidence="7">
    <location>
        <begin position="22"/>
        <end position="36"/>
    </location>
</feature>
<evidence type="ECO:0000256" key="4">
    <source>
        <dbReference type="ARBA" id="ARBA00023015"/>
    </source>
</evidence>
<organism evidence="8 9">
    <name type="scientific">Hypsibius exemplaris</name>
    <name type="common">Freshwater tardigrade</name>
    <dbReference type="NCBI Taxonomy" id="2072580"/>
    <lineage>
        <taxon>Eukaryota</taxon>
        <taxon>Metazoa</taxon>
        <taxon>Ecdysozoa</taxon>
        <taxon>Tardigrada</taxon>
        <taxon>Eutardigrada</taxon>
        <taxon>Parachela</taxon>
        <taxon>Hypsibioidea</taxon>
        <taxon>Hypsibiidae</taxon>
        <taxon>Hypsibius</taxon>
    </lineage>
</organism>
<sequence length="600" mass="67397">MDEDDDDMEQEYGGDEERGDLMEDEDQYGEEADEEGAGGGNSTDVTFSEAAPPAQIRDFCLEKFKSIDFIMEPVMMDLVNQYFAADGEPAGAIESLANSYEGIAQYVNLFAQWLLILGEDEHTVQELIERQLETMIIKHFDPKKADKIFNNEGGVPPWVMELITHSHWRKMVYKLVEVHRDCLMLNFAIKSISDAGFQSEIPTTTTAVNQMEVFIRVFDSTMGRIVDGAPGALSDFTKLITNGECTYLAAQMIMSSLIHECPGGMNLVKIMQDVNESIKDHQTMQTQLSIAKGAAWPKVMQAVASMVAKKSLNPADIQILFQAYSSADPPPVGLLRFKGFAELLIESLFSTDPKIPTDHRPKYIFLLSYMAAVFEKWSVPSKKDHTQTRLDIFKEDLKFTQESLRKILEMSAKGNDVVSELPAVFNFLKFGVISLGMIHWIGKTVKEPSYFKFAGESRNTPAHLIIIDEIATLHPTLHRRILDLLVELFEAPWPQLDVLIRLELQKMFLDRMIHLVSCGCVLPVLGYVRSAYAKQDTDVSVFRHFVLELLDVIAPPYSVALVKHLLPLVSDNTVTGMLKHADGKDPVSVFLEDCKNVDVV</sequence>
<dbReference type="GO" id="GO:0003746">
    <property type="term" value="F:translation elongation factor activity"/>
    <property type="evidence" value="ECO:0007669"/>
    <property type="project" value="UniProtKB-KW"/>
</dbReference>